<organism evidence="1 2">
    <name type="scientific">Solanum commersonii</name>
    <name type="common">Commerson's wild potato</name>
    <name type="synonym">Commerson's nightshade</name>
    <dbReference type="NCBI Taxonomy" id="4109"/>
    <lineage>
        <taxon>Eukaryota</taxon>
        <taxon>Viridiplantae</taxon>
        <taxon>Streptophyta</taxon>
        <taxon>Embryophyta</taxon>
        <taxon>Tracheophyta</taxon>
        <taxon>Spermatophyta</taxon>
        <taxon>Magnoliopsida</taxon>
        <taxon>eudicotyledons</taxon>
        <taxon>Gunneridae</taxon>
        <taxon>Pentapetalae</taxon>
        <taxon>asterids</taxon>
        <taxon>lamiids</taxon>
        <taxon>Solanales</taxon>
        <taxon>Solanaceae</taxon>
        <taxon>Solanoideae</taxon>
        <taxon>Solaneae</taxon>
        <taxon>Solanum</taxon>
    </lineage>
</organism>
<dbReference type="AlphaFoldDB" id="A0A9J5VZF3"/>
<evidence type="ECO:0000313" key="2">
    <source>
        <dbReference type="Proteomes" id="UP000824120"/>
    </source>
</evidence>
<dbReference type="Proteomes" id="UP000824120">
    <property type="component" value="Unassembled WGS sequence"/>
</dbReference>
<protein>
    <submittedName>
        <fullName evidence="1">Uncharacterized protein</fullName>
    </submittedName>
</protein>
<accession>A0A9J5VZF3</accession>
<dbReference type="EMBL" id="JACXVP010000092">
    <property type="protein sequence ID" value="KAG5568553.1"/>
    <property type="molecule type" value="Genomic_DNA"/>
</dbReference>
<sequence length="67" mass="7549">MVVAKTIFSIGKHHSSDDMRIFMQFTCCTIEINGNLKQKTIIVKNTEILENKNALSKSCRGYLGKIS</sequence>
<comment type="caution">
    <text evidence="1">The sequence shown here is derived from an EMBL/GenBank/DDBJ whole genome shotgun (WGS) entry which is preliminary data.</text>
</comment>
<gene>
    <name evidence="1" type="ORF">H5410_064431</name>
</gene>
<reference evidence="1" key="1">
    <citation type="submission" date="2020-09" db="EMBL/GenBank/DDBJ databases">
        <title>De no assembly of potato wild relative species, Solanum commersonii.</title>
        <authorList>
            <person name="Cho K."/>
        </authorList>
    </citation>
    <scope>NUCLEOTIDE SEQUENCE</scope>
    <source>
        <strain evidence="1">LZ3.2</strain>
        <tissue evidence="1">Leaf</tissue>
    </source>
</reference>
<name>A0A9J5VZF3_SOLCO</name>
<proteinExistence type="predicted"/>
<keyword evidence="2" id="KW-1185">Reference proteome</keyword>
<evidence type="ECO:0000313" key="1">
    <source>
        <dbReference type="EMBL" id="KAG5568553.1"/>
    </source>
</evidence>